<keyword evidence="1" id="KW-0472">Membrane</keyword>
<dbReference type="Gramene" id="TraesWEE_scaffold_076599_01G000200.1">
    <property type="protein sequence ID" value="TraesWEE_scaffold_076599_01G000200.1"/>
    <property type="gene ID" value="TraesWEE_scaffold_076599_01G000200"/>
</dbReference>
<accession>A0A3B6KE34</accession>
<dbReference type="AlphaFoldDB" id="A0A3B6KE34"/>
<dbReference type="Gramene" id="TraesCAD_scaffold_113004_01G000200.1">
    <property type="protein sequence ID" value="TraesCAD_scaffold_113004_01G000200.1"/>
    <property type="gene ID" value="TraesCAD_scaffold_113004_01G000200"/>
</dbReference>
<evidence type="ECO:0000313" key="2">
    <source>
        <dbReference type="EnsemblPlants" id="TraesCS5A02G160700.1.cds1"/>
    </source>
</evidence>
<keyword evidence="1" id="KW-1133">Transmembrane helix</keyword>
<dbReference type="Gramene" id="TraesCS5A03G0436200.1">
    <property type="protein sequence ID" value="TraesCS5A03G0436200.1.CDS1"/>
    <property type="gene ID" value="TraesCS5A03G0436200"/>
</dbReference>
<reference evidence="2" key="1">
    <citation type="submission" date="2018-08" db="EMBL/GenBank/DDBJ databases">
        <authorList>
            <person name="Rossello M."/>
        </authorList>
    </citation>
    <scope>NUCLEOTIDE SEQUENCE [LARGE SCALE GENOMIC DNA]</scope>
    <source>
        <strain evidence="2">cv. Chinese Spring</strain>
    </source>
</reference>
<reference evidence="2" key="2">
    <citation type="submission" date="2018-10" db="UniProtKB">
        <authorList>
            <consortium name="EnsemblPlants"/>
        </authorList>
    </citation>
    <scope>IDENTIFICATION</scope>
</reference>
<keyword evidence="1" id="KW-0812">Transmembrane</keyword>
<dbReference type="Gramene" id="TraesARI5A03G02691720.1">
    <property type="protein sequence ID" value="TraesARI5A03G02691720.1.CDS1"/>
    <property type="gene ID" value="TraesARI5A03G02691720"/>
</dbReference>
<protein>
    <submittedName>
        <fullName evidence="2">Uncharacterized protein</fullName>
    </submittedName>
</protein>
<keyword evidence="3" id="KW-1185">Reference proteome</keyword>
<dbReference type="Proteomes" id="UP000019116">
    <property type="component" value="Chromosome 5A"/>
</dbReference>
<dbReference type="Gramene" id="TraesROB_scaffold_051850_01G000100.1">
    <property type="protein sequence ID" value="TraesROB_scaffold_051850_01G000100.1"/>
    <property type="gene ID" value="TraesROB_scaffold_051850_01G000100"/>
</dbReference>
<dbReference type="Gramene" id="TraesJUL5A03G02669780.1">
    <property type="protein sequence ID" value="TraesJUL5A03G02669780.1.CDS1"/>
    <property type="gene ID" value="TraesJUL5A03G02669780"/>
</dbReference>
<proteinExistence type="predicted"/>
<dbReference type="EnsemblPlants" id="TraesCS5A02G160700.1">
    <property type="protein sequence ID" value="TraesCS5A02G160700.1.cds1"/>
    <property type="gene ID" value="TraesCS5A02G160700"/>
</dbReference>
<dbReference type="Gramene" id="TraesRN5A0100448400.1">
    <property type="protein sequence ID" value="TraesRN5A0100448400.1"/>
    <property type="gene ID" value="TraesRN5A0100448400"/>
</dbReference>
<evidence type="ECO:0000313" key="3">
    <source>
        <dbReference type="Proteomes" id="UP000019116"/>
    </source>
</evidence>
<feature type="transmembrane region" description="Helical" evidence="1">
    <location>
        <begin position="101"/>
        <end position="124"/>
    </location>
</feature>
<name>A0A3B6KE34_WHEAT</name>
<sequence length="127" mass="13468">MGVEGGSSASASRCRSTGATMSVAPASGGNNARCCRCRCINIYVNNNVQGVTNSVLFGSSVVMRDPGARVVPSRRPPRAARVCRGKQRRQQKKKKMMKTTMWAAAAAAMVCLAALAIIVLVLGVKRR</sequence>
<evidence type="ECO:0000256" key="1">
    <source>
        <dbReference type="SAM" id="Phobius"/>
    </source>
</evidence>
<dbReference type="Gramene" id="TraesJAG5A03G02650860.1">
    <property type="protein sequence ID" value="TraesJAG5A03G02650860.1.CDS1"/>
    <property type="gene ID" value="TraesJAG5A03G02650860"/>
</dbReference>
<dbReference type="Gramene" id="TraesCLE_scaffold_069675_01G000200.1">
    <property type="protein sequence ID" value="TraesCLE_scaffold_069675_01G000200.1"/>
    <property type="gene ID" value="TraesCLE_scaffold_069675_01G000200"/>
</dbReference>
<dbReference type="Gramene" id="TraesSYM5A03G02678960.1">
    <property type="protein sequence ID" value="TraesSYM5A03G02678960.1.CDS1"/>
    <property type="gene ID" value="TraesSYM5A03G02678960"/>
</dbReference>
<organism evidence="2">
    <name type="scientific">Triticum aestivum</name>
    <name type="common">Wheat</name>
    <dbReference type="NCBI Taxonomy" id="4565"/>
    <lineage>
        <taxon>Eukaryota</taxon>
        <taxon>Viridiplantae</taxon>
        <taxon>Streptophyta</taxon>
        <taxon>Embryophyta</taxon>
        <taxon>Tracheophyta</taxon>
        <taxon>Spermatophyta</taxon>
        <taxon>Magnoliopsida</taxon>
        <taxon>Liliopsida</taxon>
        <taxon>Poales</taxon>
        <taxon>Poaceae</taxon>
        <taxon>BOP clade</taxon>
        <taxon>Pooideae</taxon>
        <taxon>Triticodae</taxon>
        <taxon>Triticeae</taxon>
        <taxon>Triticinae</taxon>
        <taxon>Triticum</taxon>
    </lineage>
</organism>
<dbReference type="Gramene" id="TraesSTA5A03G02640790.1">
    <property type="protein sequence ID" value="TraesSTA5A03G02640790.1.CDS1"/>
    <property type="gene ID" value="TraesSTA5A03G02640790"/>
</dbReference>
<dbReference type="Gramene" id="TraesCS5A02G160700.1">
    <property type="protein sequence ID" value="TraesCS5A02G160700.1.cds1"/>
    <property type="gene ID" value="TraesCS5A02G160700"/>
</dbReference>